<evidence type="ECO:0000313" key="5">
    <source>
        <dbReference type="Proteomes" id="UP000283387"/>
    </source>
</evidence>
<dbReference type="GO" id="GO:0000160">
    <property type="term" value="P:phosphorelay signal transduction system"/>
    <property type="evidence" value="ECO:0007669"/>
    <property type="project" value="InterPro"/>
</dbReference>
<dbReference type="Gene3D" id="3.40.50.2300">
    <property type="match status" value="1"/>
</dbReference>
<proteinExistence type="predicted"/>
<accession>A0A419VXB8</accession>
<dbReference type="Pfam" id="PF00072">
    <property type="entry name" value="Response_reg"/>
    <property type="match status" value="1"/>
</dbReference>
<dbReference type="PANTHER" id="PTHR45339">
    <property type="entry name" value="HYBRID SIGNAL TRANSDUCTION HISTIDINE KINASE J"/>
    <property type="match status" value="1"/>
</dbReference>
<gene>
    <name evidence="4" type="ORF">BC643_3821</name>
</gene>
<sequence>MDDNPINQKFVQLSLRNSHVIETANDGEEAVMKATSNNYDLIIMDLWMPIMDGAEATLRIRQLDRQHNRQTPILVFTTSNMENDRNRCLEYGANGYLVKPVRAATLMEKVAYFSR</sequence>
<comment type="caution">
    <text evidence="4">The sequence shown here is derived from an EMBL/GenBank/DDBJ whole genome shotgun (WGS) entry which is preliminary data.</text>
</comment>
<keyword evidence="5" id="KW-1185">Reference proteome</keyword>
<feature type="modified residue" description="4-aspartylphosphate" evidence="2">
    <location>
        <position position="45"/>
    </location>
</feature>
<feature type="domain" description="Response regulatory" evidence="3">
    <location>
        <begin position="1"/>
        <end position="114"/>
    </location>
</feature>
<dbReference type="SUPFAM" id="SSF52172">
    <property type="entry name" value="CheY-like"/>
    <property type="match status" value="1"/>
</dbReference>
<dbReference type="SMART" id="SM00448">
    <property type="entry name" value="REC"/>
    <property type="match status" value="1"/>
</dbReference>
<evidence type="ECO:0000259" key="3">
    <source>
        <dbReference type="PROSITE" id="PS50110"/>
    </source>
</evidence>
<keyword evidence="1 2" id="KW-0597">Phosphoprotein</keyword>
<evidence type="ECO:0000313" key="4">
    <source>
        <dbReference type="EMBL" id="RKD87814.1"/>
    </source>
</evidence>
<protein>
    <submittedName>
        <fullName evidence="4">CheY-like chemotaxis protein</fullName>
    </submittedName>
</protein>
<dbReference type="PANTHER" id="PTHR45339:SF3">
    <property type="entry name" value="HISTIDINE KINASE"/>
    <property type="match status" value="1"/>
</dbReference>
<dbReference type="AlphaFoldDB" id="A0A419VXB8"/>
<dbReference type="InterPro" id="IPR011006">
    <property type="entry name" value="CheY-like_superfamily"/>
</dbReference>
<evidence type="ECO:0000256" key="2">
    <source>
        <dbReference type="PROSITE-ProRule" id="PRU00169"/>
    </source>
</evidence>
<reference evidence="4 5" key="1">
    <citation type="submission" date="2018-09" db="EMBL/GenBank/DDBJ databases">
        <title>Genomic Encyclopedia of Archaeal and Bacterial Type Strains, Phase II (KMG-II): from individual species to whole genera.</title>
        <authorList>
            <person name="Goeker M."/>
        </authorList>
    </citation>
    <scope>NUCLEOTIDE SEQUENCE [LARGE SCALE GENOMIC DNA]</scope>
    <source>
        <strain evidence="4 5">DSM 27148</strain>
    </source>
</reference>
<name>A0A419VXB8_9BACT</name>
<organism evidence="4 5">
    <name type="scientific">Mangrovibacterium diazotrophicum</name>
    <dbReference type="NCBI Taxonomy" id="1261403"/>
    <lineage>
        <taxon>Bacteria</taxon>
        <taxon>Pseudomonadati</taxon>
        <taxon>Bacteroidota</taxon>
        <taxon>Bacteroidia</taxon>
        <taxon>Marinilabiliales</taxon>
        <taxon>Prolixibacteraceae</taxon>
        <taxon>Mangrovibacterium</taxon>
    </lineage>
</organism>
<dbReference type="EMBL" id="RAPN01000003">
    <property type="protein sequence ID" value="RKD87814.1"/>
    <property type="molecule type" value="Genomic_DNA"/>
</dbReference>
<evidence type="ECO:0000256" key="1">
    <source>
        <dbReference type="ARBA" id="ARBA00022553"/>
    </source>
</evidence>
<dbReference type="PROSITE" id="PS50110">
    <property type="entry name" value="RESPONSE_REGULATORY"/>
    <property type="match status" value="1"/>
</dbReference>
<dbReference type="InterPro" id="IPR001789">
    <property type="entry name" value="Sig_transdc_resp-reg_receiver"/>
</dbReference>
<dbReference type="Proteomes" id="UP000283387">
    <property type="component" value="Unassembled WGS sequence"/>
</dbReference>
<dbReference type="CDD" id="cd17546">
    <property type="entry name" value="REC_hyHK_CKI1_RcsC-like"/>
    <property type="match status" value="1"/>
</dbReference>